<dbReference type="AlphaFoldDB" id="A0A2X0QXE5"/>
<gene>
    <name evidence="3" type="ORF">NITFAB_1827</name>
</gene>
<dbReference type="Gene3D" id="2.70.70.10">
    <property type="entry name" value="Glucose Permease (Domain IIA)"/>
    <property type="match status" value="1"/>
</dbReference>
<dbReference type="PANTHER" id="PTHR21666:SF270">
    <property type="entry name" value="MUREIN HYDROLASE ACTIVATOR ENVC"/>
    <property type="match status" value="1"/>
</dbReference>
<dbReference type="InterPro" id="IPR016047">
    <property type="entry name" value="M23ase_b-sheet_dom"/>
</dbReference>
<dbReference type="SUPFAM" id="SSF51261">
    <property type="entry name" value="Duplicated hybrid motif"/>
    <property type="match status" value="1"/>
</dbReference>
<organism evidence="3">
    <name type="scientific">Candidatus Nitrotoga fabula</name>
    <dbReference type="NCBI Taxonomy" id="2182327"/>
    <lineage>
        <taxon>Bacteria</taxon>
        <taxon>Pseudomonadati</taxon>
        <taxon>Pseudomonadota</taxon>
        <taxon>Betaproteobacteria</taxon>
        <taxon>Nitrosomonadales</taxon>
        <taxon>Gallionellaceae</taxon>
        <taxon>Candidatus Nitrotoga</taxon>
    </lineage>
</organism>
<sequence>MIRLLLNVVVFFTSLCLQTAVAMADDIPTSKSDNPKRLTHQTLGTAIKKSETDSGELSTQSLYDPSKVISPLGKGPLSISASFYDLKYPSEYSPPAQHLGIDLHAPEGTSVFSPVTGRVLVNRTNLKDAFDKYLVIKDESNGNEHVLGHINSDLREGQNIAIGMTIGQIVKAGTGAHVHWGINKNSVNQAMTENWGWGRAPVSSTKQDAENKGWLDPEIFLIGAKQSNLDPNQSTTTALPPTQRAEPILYEFKEKPLDGLFGDLFGVPKKQFYLPPDSKPLEKNKCDRSLVGRIVNAKFKDVQDWYCQGYFNHKETAIVLAEKEQLGNVYRNPTWRFRVIAVGSQVTDLGKIEATNGLVPIIFNDGTIEILGISLNGWSGNINDPPYSRYRLEMDPNGHRLAMSLVSSEKSIGSSGKQVAVSNVSKSSGLQSTSARVDQDNRNVSDEFYVNQMEAIAKYSKWTTAPFTLSSVSFSDGKIYAEYSELPTTIAMQHEERMQNMKNGNNVWNNFYGATQNSPFASQWKLTCEFPLSQAEQLSKIPKDKSINIQLKLLSARDKYLVFDCKI</sequence>
<evidence type="ECO:0000313" key="3">
    <source>
        <dbReference type="EMBL" id="SPS06237.1"/>
    </source>
</evidence>
<feature type="domain" description="M23ase beta-sheet core" evidence="2">
    <location>
        <begin position="97"/>
        <end position="187"/>
    </location>
</feature>
<feature type="chain" id="PRO_5016030565" description="M23ase beta-sheet core domain-containing protein" evidence="1">
    <location>
        <begin position="25"/>
        <end position="567"/>
    </location>
</feature>
<dbReference type="CDD" id="cd12797">
    <property type="entry name" value="M23_peptidase"/>
    <property type="match status" value="1"/>
</dbReference>
<dbReference type="GO" id="GO:0004222">
    <property type="term" value="F:metalloendopeptidase activity"/>
    <property type="evidence" value="ECO:0007669"/>
    <property type="project" value="TreeGrafter"/>
</dbReference>
<proteinExistence type="predicted"/>
<keyword evidence="1" id="KW-0732">Signal</keyword>
<reference evidence="3" key="1">
    <citation type="submission" date="2018-05" db="EMBL/GenBank/DDBJ databases">
        <authorList>
            <person name="Lanie J.A."/>
            <person name="Ng W.-L."/>
            <person name="Kazmierczak K.M."/>
            <person name="Andrzejewski T.M."/>
            <person name="Davidsen T.M."/>
            <person name="Wayne K.J."/>
            <person name="Tettelin H."/>
            <person name="Glass J.I."/>
            <person name="Rusch D."/>
            <person name="Podicherti R."/>
            <person name="Tsui H.-C.T."/>
            <person name="Winkler M.E."/>
        </authorList>
    </citation>
    <scope>NUCLEOTIDE SEQUENCE</scope>
    <source>
        <strain evidence="3">KNB</strain>
    </source>
</reference>
<dbReference type="InterPro" id="IPR011055">
    <property type="entry name" value="Dup_hybrid_motif"/>
</dbReference>
<dbReference type="PANTHER" id="PTHR21666">
    <property type="entry name" value="PEPTIDASE-RELATED"/>
    <property type="match status" value="1"/>
</dbReference>
<feature type="signal peptide" evidence="1">
    <location>
        <begin position="1"/>
        <end position="24"/>
    </location>
</feature>
<protein>
    <recommendedName>
        <fullName evidence="2">M23ase beta-sheet core domain-containing protein</fullName>
    </recommendedName>
</protein>
<dbReference type="Pfam" id="PF01551">
    <property type="entry name" value="Peptidase_M23"/>
    <property type="match status" value="1"/>
</dbReference>
<evidence type="ECO:0000259" key="2">
    <source>
        <dbReference type="Pfam" id="PF01551"/>
    </source>
</evidence>
<dbReference type="EMBL" id="LS423452">
    <property type="protein sequence ID" value="SPS06237.1"/>
    <property type="molecule type" value="Genomic_DNA"/>
</dbReference>
<name>A0A2X0QXE5_9PROT</name>
<accession>A0A2X0QXE5</accession>
<evidence type="ECO:0000256" key="1">
    <source>
        <dbReference type="SAM" id="SignalP"/>
    </source>
</evidence>
<dbReference type="InterPro" id="IPR050570">
    <property type="entry name" value="Cell_wall_metabolism_enzyme"/>
</dbReference>